<protein>
    <submittedName>
        <fullName evidence="1">Uncharacterized protein</fullName>
    </submittedName>
</protein>
<accession>A0ABS9IWZ5</accession>
<evidence type="ECO:0000313" key="1">
    <source>
        <dbReference type="EMBL" id="MCF8590036.1"/>
    </source>
</evidence>
<dbReference type="Pfam" id="PF20375">
    <property type="entry name" value="DUF6670"/>
    <property type="match status" value="1"/>
</dbReference>
<dbReference type="InterPro" id="IPR046611">
    <property type="entry name" value="DUF6670"/>
</dbReference>
<evidence type="ECO:0000313" key="2">
    <source>
        <dbReference type="Proteomes" id="UP001200110"/>
    </source>
</evidence>
<organism evidence="1 2">
    <name type="scientific">Gordonia liuliyuniae</name>
    <dbReference type="NCBI Taxonomy" id="2911517"/>
    <lineage>
        <taxon>Bacteria</taxon>
        <taxon>Bacillati</taxon>
        <taxon>Actinomycetota</taxon>
        <taxon>Actinomycetes</taxon>
        <taxon>Mycobacteriales</taxon>
        <taxon>Gordoniaceae</taxon>
        <taxon>Gordonia</taxon>
    </lineage>
</organism>
<comment type="caution">
    <text evidence="1">The sequence shown here is derived from an EMBL/GenBank/DDBJ whole genome shotgun (WGS) entry which is preliminary data.</text>
</comment>
<dbReference type="RefSeq" id="WP_236999234.1">
    <property type="nucleotide sequence ID" value="NZ_JAKKOR010000012.1"/>
</dbReference>
<dbReference type="Proteomes" id="UP001200110">
    <property type="component" value="Unassembled WGS sequence"/>
</dbReference>
<reference evidence="1 2" key="1">
    <citation type="submission" date="2022-01" db="EMBL/GenBank/DDBJ databases">
        <authorList>
            <person name="Huang Y."/>
        </authorList>
    </citation>
    <scope>NUCLEOTIDE SEQUENCE [LARGE SCALE GENOMIC DNA]</scope>
    <source>
        <strain evidence="1 2">HY366</strain>
    </source>
</reference>
<keyword evidence="2" id="KW-1185">Reference proteome</keyword>
<gene>
    <name evidence="1" type="ORF">L5G33_16395</name>
</gene>
<dbReference type="EMBL" id="JAKKOR010000012">
    <property type="protein sequence ID" value="MCF8590036.1"/>
    <property type="molecule type" value="Genomic_DNA"/>
</dbReference>
<sequence length="300" mass="33594">MHYGMMLPNLPAPFHFLDLILVVGQPKIKLWRNRQLVETTPSDTANLLVGTGVEFTDQFRGYQVGRDLNLAPDSSVIEFGADLTWTGRYPDFTVAYRNPEFEVDLSVSATDKIAHFVKLRGGLYDHWSLLCRYEGAITYAGNTTEISGLSTLEYARGANVALPFSFFTYHILNVDEATQVLMVEVLGPKGLPMQRAVYVRSLDDHGNTYENNYRFDVHRLESSARITPNGISMHLGTDFTWSVDDDNSDQVIEIHGVSNGDYRYGMGGGYAGSYRYTGRFRGKDIAGVGYVEYIGSHRLA</sequence>
<proteinExistence type="predicted"/>
<name>A0ABS9IWZ5_9ACTN</name>